<keyword evidence="2" id="KW-0732">Signal</keyword>
<dbReference type="PANTHER" id="PTHR11005">
    <property type="entry name" value="LYSOSOMAL ACID LIPASE-RELATED"/>
    <property type="match status" value="1"/>
</dbReference>
<protein>
    <submittedName>
        <fullName evidence="8">Jg7253 protein</fullName>
    </submittedName>
</protein>
<keyword evidence="9" id="KW-1185">Reference proteome</keyword>
<evidence type="ECO:0000256" key="2">
    <source>
        <dbReference type="ARBA" id="ARBA00022729"/>
    </source>
</evidence>
<evidence type="ECO:0000256" key="5">
    <source>
        <dbReference type="ARBA" id="ARBA00023098"/>
    </source>
</evidence>
<feature type="domain" description="AB hydrolase-1" evidence="7">
    <location>
        <begin position="133"/>
        <end position="424"/>
    </location>
</feature>
<dbReference type="Pfam" id="PF00561">
    <property type="entry name" value="Abhydrolase_1"/>
    <property type="match status" value="1"/>
</dbReference>
<keyword evidence="6" id="KW-0325">Glycoprotein</keyword>
<dbReference type="AlphaFoldDB" id="A0A8S4S6H2"/>
<sequence length="454" mass="50600">MNVGFQGAKKPRTVSVGLAGRGGLTISGESLKTAENKRPGTVRFETLCKRPISSSGHQSVVMSLLDIAGSDDDDDFIFCQFVLVLSQTNLPEDATLYFEELASKYGHPARKYEVATEDGYILTLFNLPGTKDPVLLMHGMQGTSDIWMLRGNISLPIVLANAGFDVWVGNNRGNRYSRKHRYLDPDNDAAFWDFSFHELGVYDLSAMIDKVLESTGANQINAIGHSLGTTLFFVLGSTKPQYNAKVNVLIALAPVCYLNNIPPLMSTFFKLAPLIGKSFKNLNIYEVFDKPARDIVRQLCSLPLIGYEICIEGVLFAIVGSDPKELSREFTKIVYPHFPSSGSLKNFLHLAQLHNRRTFAHYDYGLLRNKAVYGSSVPPEYELNKVTMPVAIIVGENDKLSVLKDVQILRKKLPNVVSYAVSPHAAFNHLDDIWGAHMDVYLYPYVFKVLEQYS</sequence>
<keyword evidence="5" id="KW-0443">Lipid metabolism</keyword>
<organism evidence="8 9">
    <name type="scientific">Pararge aegeria aegeria</name>
    <dbReference type="NCBI Taxonomy" id="348720"/>
    <lineage>
        <taxon>Eukaryota</taxon>
        <taxon>Metazoa</taxon>
        <taxon>Ecdysozoa</taxon>
        <taxon>Arthropoda</taxon>
        <taxon>Hexapoda</taxon>
        <taxon>Insecta</taxon>
        <taxon>Pterygota</taxon>
        <taxon>Neoptera</taxon>
        <taxon>Endopterygota</taxon>
        <taxon>Lepidoptera</taxon>
        <taxon>Glossata</taxon>
        <taxon>Ditrysia</taxon>
        <taxon>Papilionoidea</taxon>
        <taxon>Nymphalidae</taxon>
        <taxon>Satyrinae</taxon>
        <taxon>Satyrini</taxon>
        <taxon>Parargina</taxon>
        <taxon>Pararge</taxon>
    </lineage>
</organism>
<gene>
    <name evidence="8" type="primary">jg7253</name>
    <name evidence="8" type="ORF">PAEG_LOCUS22774</name>
</gene>
<comment type="caution">
    <text evidence="8">The sequence shown here is derived from an EMBL/GenBank/DDBJ whole genome shotgun (WGS) entry which is preliminary data.</text>
</comment>
<comment type="similarity">
    <text evidence="1">Belongs to the AB hydrolase superfamily. Lipase family.</text>
</comment>
<evidence type="ECO:0000256" key="4">
    <source>
        <dbReference type="ARBA" id="ARBA00022963"/>
    </source>
</evidence>
<dbReference type="EMBL" id="CAKXAJ010026089">
    <property type="protein sequence ID" value="CAH2255193.1"/>
    <property type="molecule type" value="Genomic_DNA"/>
</dbReference>
<dbReference type="GO" id="GO:0016787">
    <property type="term" value="F:hydrolase activity"/>
    <property type="evidence" value="ECO:0007669"/>
    <property type="project" value="UniProtKB-KW"/>
</dbReference>
<dbReference type="Gene3D" id="3.40.50.1820">
    <property type="entry name" value="alpha/beta hydrolase"/>
    <property type="match status" value="1"/>
</dbReference>
<evidence type="ECO:0000256" key="1">
    <source>
        <dbReference type="ARBA" id="ARBA00010701"/>
    </source>
</evidence>
<proteinExistence type="inferred from homology"/>
<dbReference type="OrthoDB" id="9974421at2759"/>
<dbReference type="InterPro" id="IPR029058">
    <property type="entry name" value="AB_hydrolase_fold"/>
</dbReference>
<dbReference type="InterPro" id="IPR000073">
    <property type="entry name" value="AB_hydrolase_1"/>
</dbReference>
<keyword evidence="4" id="KW-0442">Lipid degradation</keyword>
<accession>A0A8S4S6H2</accession>
<evidence type="ECO:0000256" key="6">
    <source>
        <dbReference type="ARBA" id="ARBA00023180"/>
    </source>
</evidence>
<name>A0A8S4S6H2_9NEOP</name>
<evidence type="ECO:0000313" key="8">
    <source>
        <dbReference type="EMBL" id="CAH2255193.1"/>
    </source>
</evidence>
<dbReference type="SUPFAM" id="SSF53474">
    <property type="entry name" value="alpha/beta-Hydrolases"/>
    <property type="match status" value="1"/>
</dbReference>
<keyword evidence="3" id="KW-0378">Hydrolase</keyword>
<reference evidence="8" key="1">
    <citation type="submission" date="2022-03" db="EMBL/GenBank/DDBJ databases">
        <authorList>
            <person name="Lindestad O."/>
        </authorList>
    </citation>
    <scope>NUCLEOTIDE SEQUENCE</scope>
</reference>
<evidence type="ECO:0000313" key="9">
    <source>
        <dbReference type="Proteomes" id="UP000838756"/>
    </source>
</evidence>
<dbReference type="FunFam" id="3.40.50.1820:FF:000057">
    <property type="entry name" value="Lipase"/>
    <property type="match status" value="1"/>
</dbReference>
<evidence type="ECO:0000256" key="3">
    <source>
        <dbReference type="ARBA" id="ARBA00022801"/>
    </source>
</evidence>
<dbReference type="GO" id="GO:0016042">
    <property type="term" value="P:lipid catabolic process"/>
    <property type="evidence" value="ECO:0007669"/>
    <property type="project" value="UniProtKB-KW"/>
</dbReference>
<evidence type="ECO:0000259" key="7">
    <source>
        <dbReference type="Pfam" id="PF00561"/>
    </source>
</evidence>
<dbReference type="Proteomes" id="UP000838756">
    <property type="component" value="Unassembled WGS sequence"/>
</dbReference>